<dbReference type="Pfam" id="PF01381">
    <property type="entry name" value="HTH_3"/>
    <property type="match status" value="1"/>
</dbReference>
<evidence type="ECO:0000259" key="3">
    <source>
        <dbReference type="PROSITE" id="PS50943"/>
    </source>
</evidence>
<proteinExistence type="predicted"/>
<dbReference type="Gene3D" id="1.10.260.40">
    <property type="entry name" value="lambda repressor-like DNA-binding domains"/>
    <property type="match status" value="1"/>
</dbReference>
<dbReference type="GO" id="GO:0003700">
    <property type="term" value="F:DNA-binding transcription factor activity"/>
    <property type="evidence" value="ECO:0007669"/>
    <property type="project" value="TreeGrafter"/>
</dbReference>
<dbReference type="InterPro" id="IPR050807">
    <property type="entry name" value="TransReg_Diox_bact_type"/>
</dbReference>
<dbReference type="GO" id="GO:0005829">
    <property type="term" value="C:cytosol"/>
    <property type="evidence" value="ECO:0007669"/>
    <property type="project" value="TreeGrafter"/>
</dbReference>
<gene>
    <name evidence="4" type="ORF">GF068_13015</name>
</gene>
<dbReference type="PANTHER" id="PTHR46797:SF1">
    <property type="entry name" value="METHYLPHOSPHONATE SYNTHASE"/>
    <property type="match status" value="1"/>
</dbReference>
<reference evidence="4 5" key="1">
    <citation type="submission" date="2019-10" db="EMBL/GenBank/DDBJ databases">
        <title>A soil myxobacterium in the family Polyangiaceae.</title>
        <authorList>
            <person name="Li Y."/>
            <person name="Wang J."/>
        </authorList>
    </citation>
    <scope>NUCLEOTIDE SEQUENCE [LARGE SCALE GENOMIC DNA]</scope>
    <source>
        <strain evidence="4 5">DSM 14734</strain>
    </source>
</reference>
<dbReference type="SUPFAM" id="SSF47413">
    <property type="entry name" value="lambda repressor-like DNA-binding domains"/>
    <property type="match status" value="1"/>
</dbReference>
<dbReference type="OrthoDB" id="9814751at2"/>
<dbReference type="Proteomes" id="UP000440224">
    <property type="component" value="Unassembled WGS sequence"/>
</dbReference>
<feature type="region of interest" description="Disordered" evidence="2">
    <location>
        <begin position="66"/>
        <end position="117"/>
    </location>
</feature>
<evidence type="ECO:0000256" key="2">
    <source>
        <dbReference type="SAM" id="MobiDB-lite"/>
    </source>
</evidence>
<dbReference type="EMBL" id="WJIE01000003">
    <property type="protein sequence ID" value="MRG92844.1"/>
    <property type="molecule type" value="Genomic_DNA"/>
</dbReference>
<sequence length="117" mass="12261">MPRRTVPDPFASQVGGRIRELRLERGMSLAELADASELSKGHLSSVEHGLAAITIQTISRLARGAQSAAPLLADLPRGRRARARRGARPQAAHGSGPQAPPSAPGPARPAKALTLPR</sequence>
<keyword evidence="5" id="KW-1185">Reference proteome</keyword>
<dbReference type="InterPro" id="IPR010982">
    <property type="entry name" value="Lambda_DNA-bd_dom_sf"/>
</dbReference>
<dbReference type="CDD" id="cd00093">
    <property type="entry name" value="HTH_XRE"/>
    <property type="match status" value="1"/>
</dbReference>
<organism evidence="4 5">
    <name type="scientific">Polyangium spumosum</name>
    <dbReference type="NCBI Taxonomy" id="889282"/>
    <lineage>
        <taxon>Bacteria</taxon>
        <taxon>Pseudomonadati</taxon>
        <taxon>Myxococcota</taxon>
        <taxon>Polyangia</taxon>
        <taxon>Polyangiales</taxon>
        <taxon>Polyangiaceae</taxon>
        <taxon>Polyangium</taxon>
    </lineage>
</organism>
<dbReference type="InterPro" id="IPR001387">
    <property type="entry name" value="Cro/C1-type_HTH"/>
</dbReference>
<comment type="caution">
    <text evidence="4">The sequence shown here is derived from an EMBL/GenBank/DDBJ whole genome shotgun (WGS) entry which is preliminary data.</text>
</comment>
<keyword evidence="1" id="KW-0238">DNA-binding</keyword>
<feature type="compositionally biased region" description="Basic residues" evidence="2">
    <location>
        <begin position="78"/>
        <end position="87"/>
    </location>
</feature>
<dbReference type="PANTHER" id="PTHR46797">
    <property type="entry name" value="HTH-TYPE TRANSCRIPTIONAL REGULATOR"/>
    <property type="match status" value="1"/>
</dbReference>
<accession>A0A6N7PS14</accession>
<evidence type="ECO:0000313" key="4">
    <source>
        <dbReference type="EMBL" id="MRG92844.1"/>
    </source>
</evidence>
<dbReference type="AlphaFoldDB" id="A0A6N7PS14"/>
<feature type="compositionally biased region" description="Low complexity" evidence="2">
    <location>
        <begin position="108"/>
        <end position="117"/>
    </location>
</feature>
<evidence type="ECO:0000256" key="1">
    <source>
        <dbReference type="ARBA" id="ARBA00023125"/>
    </source>
</evidence>
<evidence type="ECO:0000313" key="5">
    <source>
        <dbReference type="Proteomes" id="UP000440224"/>
    </source>
</evidence>
<feature type="compositionally biased region" description="Low complexity" evidence="2">
    <location>
        <begin position="88"/>
        <end position="97"/>
    </location>
</feature>
<dbReference type="SMART" id="SM00530">
    <property type="entry name" value="HTH_XRE"/>
    <property type="match status" value="1"/>
</dbReference>
<dbReference type="GO" id="GO:0003677">
    <property type="term" value="F:DNA binding"/>
    <property type="evidence" value="ECO:0007669"/>
    <property type="project" value="UniProtKB-KW"/>
</dbReference>
<name>A0A6N7PS14_9BACT</name>
<protein>
    <submittedName>
        <fullName evidence="4">Helix-turn-helix domain-containing protein</fullName>
    </submittedName>
</protein>
<feature type="domain" description="HTH cro/C1-type" evidence="3">
    <location>
        <begin position="18"/>
        <end position="72"/>
    </location>
</feature>
<dbReference type="PROSITE" id="PS50943">
    <property type="entry name" value="HTH_CROC1"/>
    <property type="match status" value="1"/>
</dbReference>
<feature type="compositionally biased region" description="Pro residues" evidence="2">
    <location>
        <begin position="98"/>
        <end position="107"/>
    </location>
</feature>